<name>A0A1E3XEV3_9BACT</name>
<protein>
    <recommendedName>
        <fullName evidence="3">DNA-binding protein</fullName>
    </recommendedName>
</protein>
<dbReference type="Proteomes" id="UP000094056">
    <property type="component" value="Unassembled WGS sequence"/>
</dbReference>
<reference evidence="1 2" key="1">
    <citation type="submission" date="2016-07" db="EMBL/GenBank/DDBJ databases">
        <title>Draft genome of Scalindua rubra, obtained from a brine-seawater interface in the Red Sea, sheds light on salt adaptation in anammox bacteria.</title>
        <authorList>
            <person name="Speth D.R."/>
            <person name="Lagkouvardos I."/>
            <person name="Wang Y."/>
            <person name="Qian P.-Y."/>
            <person name="Dutilh B.E."/>
            <person name="Jetten M.S."/>
        </authorList>
    </citation>
    <scope>NUCLEOTIDE SEQUENCE [LARGE SCALE GENOMIC DNA]</scope>
    <source>
        <strain evidence="1">BSI-1</strain>
    </source>
</reference>
<comment type="caution">
    <text evidence="1">The sequence shown here is derived from an EMBL/GenBank/DDBJ whole genome shotgun (WGS) entry which is preliminary data.</text>
</comment>
<sequence length="251" mass="27833">MKRFSMLLTLILTLITMVSVNTIYAGSRKLAESPYKHTNMKAQQDVSSLSGKVVEMMNSGGYTYVYIEKDGKKTWVVVPEMKVSVGQEISLQPGIEMANFTSKTLNRTFEKIIFSIGPISQDGAVNIKDKIMGSKDAEVSINEKIKVEKASGPNAYTVAELYEKRTKLDKKNIVVRGKVVKVSSGIMGRNWIRIQDGSGNSNNDNHTLVVTSQDFPSVGDIVTANGILYKDKDFGSGYRYDVIVEEARIKK</sequence>
<accession>A0A1E3XEV3</accession>
<evidence type="ECO:0008006" key="3">
    <source>
        <dbReference type="Google" id="ProtNLM"/>
    </source>
</evidence>
<dbReference type="PATRIC" id="fig|1872076.5.peg.745"/>
<organism evidence="1 2">
    <name type="scientific">Candidatus Scalindua rubra</name>
    <dbReference type="NCBI Taxonomy" id="1872076"/>
    <lineage>
        <taxon>Bacteria</taxon>
        <taxon>Pseudomonadati</taxon>
        <taxon>Planctomycetota</taxon>
        <taxon>Candidatus Brocadiia</taxon>
        <taxon>Candidatus Brocadiales</taxon>
        <taxon>Candidatus Scalinduaceae</taxon>
        <taxon>Candidatus Scalindua</taxon>
    </lineage>
</organism>
<gene>
    <name evidence="1" type="ORF">SCARUB_00647</name>
</gene>
<evidence type="ECO:0000313" key="1">
    <source>
        <dbReference type="EMBL" id="ODS34171.1"/>
    </source>
</evidence>
<proteinExistence type="predicted"/>
<dbReference type="AlphaFoldDB" id="A0A1E3XEV3"/>
<dbReference type="EMBL" id="MAYW01000011">
    <property type="protein sequence ID" value="ODS34171.1"/>
    <property type="molecule type" value="Genomic_DNA"/>
</dbReference>
<evidence type="ECO:0000313" key="2">
    <source>
        <dbReference type="Proteomes" id="UP000094056"/>
    </source>
</evidence>